<accession>A0A5R8Y1W1</accession>
<name>A0A5R8Y1W1_9BACT</name>
<organism evidence="8 9">
    <name type="scientific">Arcobacter arenosus</name>
    <dbReference type="NCBI Taxonomy" id="2576037"/>
    <lineage>
        <taxon>Bacteria</taxon>
        <taxon>Pseudomonadati</taxon>
        <taxon>Campylobacterota</taxon>
        <taxon>Epsilonproteobacteria</taxon>
        <taxon>Campylobacterales</taxon>
        <taxon>Arcobacteraceae</taxon>
        <taxon>Arcobacter</taxon>
    </lineage>
</organism>
<keyword evidence="6" id="KW-0472">Membrane</keyword>
<comment type="subcellular location">
    <subcellularLocation>
        <location evidence="1">Cell outer membrane</location>
    </subcellularLocation>
</comment>
<dbReference type="Gene3D" id="1.20.1600.10">
    <property type="entry name" value="Outer membrane efflux proteins (OEP)"/>
    <property type="match status" value="1"/>
</dbReference>
<dbReference type="RefSeq" id="WP_138152450.1">
    <property type="nucleotide sequence ID" value="NZ_VANU01000003.1"/>
</dbReference>
<dbReference type="Gene3D" id="3.30.70.1070">
    <property type="entry name" value="Sporulation related repeat"/>
    <property type="match status" value="1"/>
</dbReference>
<evidence type="ECO:0000256" key="3">
    <source>
        <dbReference type="ARBA" id="ARBA00022448"/>
    </source>
</evidence>
<dbReference type="InterPro" id="IPR036680">
    <property type="entry name" value="SPOR-like_sf"/>
</dbReference>
<dbReference type="Pfam" id="PF02321">
    <property type="entry name" value="OEP"/>
    <property type="match status" value="1"/>
</dbReference>
<comment type="caution">
    <text evidence="8">The sequence shown here is derived from an EMBL/GenBank/DDBJ whole genome shotgun (WGS) entry which is preliminary data.</text>
</comment>
<protein>
    <submittedName>
        <fullName evidence="8">Transporter</fullName>
    </submittedName>
</protein>
<keyword evidence="3" id="KW-0813">Transport</keyword>
<evidence type="ECO:0000256" key="7">
    <source>
        <dbReference type="ARBA" id="ARBA00023237"/>
    </source>
</evidence>
<keyword evidence="4" id="KW-1134">Transmembrane beta strand</keyword>
<dbReference type="InterPro" id="IPR003423">
    <property type="entry name" value="OMP_efflux"/>
</dbReference>
<reference evidence="8 9" key="1">
    <citation type="submission" date="2019-05" db="EMBL/GenBank/DDBJ databases">
        <title>Arcobacter sp. nov., isolated from sea sediment.</title>
        <authorList>
            <person name="Kim W."/>
        </authorList>
    </citation>
    <scope>NUCLEOTIDE SEQUENCE [LARGE SCALE GENOMIC DNA]</scope>
    <source>
        <strain evidence="8 9">CAU 1517</strain>
    </source>
</reference>
<dbReference type="GO" id="GO:0015562">
    <property type="term" value="F:efflux transmembrane transporter activity"/>
    <property type="evidence" value="ECO:0007669"/>
    <property type="project" value="InterPro"/>
</dbReference>
<dbReference type="Proteomes" id="UP000308901">
    <property type="component" value="Unassembled WGS sequence"/>
</dbReference>
<dbReference type="GO" id="GO:0042834">
    <property type="term" value="F:peptidoglycan binding"/>
    <property type="evidence" value="ECO:0007669"/>
    <property type="project" value="InterPro"/>
</dbReference>
<evidence type="ECO:0000256" key="5">
    <source>
        <dbReference type="ARBA" id="ARBA00022692"/>
    </source>
</evidence>
<dbReference type="AlphaFoldDB" id="A0A5R8Y1W1"/>
<gene>
    <name evidence="8" type="ORF">FDK22_08265</name>
</gene>
<dbReference type="InterPro" id="IPR051906">
    <property type="entry name" value="TolC-like"/>
</dbReference>
<evidence type="ECO:0000313" key="8">
    <source>
        <dbReference type="EMBL" id="TLP38455.1"/>
    </source>
</evidence>
<evidence type="ECO:0000256" key="2">
    <source>
        <dbReference type="ARBA" id="ARBA00007613"/>
    </source>
</evidence>
<dbReference type="PANTHER" id="PTHR30026:SF20">
    <property type="entry name" value="OUTER MEMBRANE PROTEIN TOLC"/>
    <property type="match status" value="1"/>
</dbReference>
<dbReference type="GO" id="GO:0015288">
    <property type="term" value="F:porin activity"/>
    <property type="evidence" value="ECO:0007669"/>
    <property type="project" value="TreeGrafter"/>
</dbReference>
<evidence type="ECO:0000313" key="9">
    <source>
        <dbReference type="Proteomes" id="UP000308901"/>
    </source>
</evidence>
<evidence type="ECO:0000256" key="1">
    <source>
        <dbReference type="ARBA" id="ARBA00004442"/>
    </source>
</evidence>
<keyword evidence="9" id="KW-1185">Reference proteome</keyword>
<evidence type="ECO:0000256" key="4">
    <source>
        <dbReference type="ARBA" id="ARBA00022452"/>
    </source>
</evidence>
<proteinExistence type="inferred from homology"/>
<dbReference type="GO" id="GO:1990281">
    <property type="term" value="C:efflux pump complex"/>
    <property type="evidence" value="ECO:0007669"/>
    <property type="project" value="TreeGrafter"/>
</dbReference>
<sequence length="600" mass="68387">MKRGIAFIGIGIGLAAFSVSSFANSLRDTVELTLNNNPDIIAERKNQEAYRMYVDDREGLYLPTLDFESYLETAKIDKDFDDATPDVNTSEDGYNAAIIFRQYLYDGGETPSQVSEMKHQNFANKFRSLYSIENTILDTVRVYNDLVKFDERIVLSQSMLQVHEDNLITAKEKEEISGEVLETYQVSSKLHFVTDSYIEEQDLKDTGIANYVKFVGSEPKGNVCRPTIDESKVPQTLKEAIEIGILRNYRIQEEIERIKQQREKIAQYDSKFLPNLNLELKASIDDDLELNENGTQKDAYARLNLNWNLYNGNRDSIRSEQEMIFLQERKKTLENITNEVVADVKSTYSKYFKYKKRVEALTKYVEANVNIVEAYKNEFEAGTRTFVDILDAESELYNSSKSLINMEYAALNNYYDLMFNLSMLTDTILSNPNQDCANIQPRVIDYSPKKQDKETESQLNGLISTSDSKLIRKELGLDTTPIVNSMDKEITKKASSDAMKMATSEYKSFLEAPKNFFTINIATKNGMIEASDFIKENNLGDNAYAFEFGPSMKSAKVLYGVYSSVKEAKEALKSLSPSILSGKPYVDNISKHQALYAKYN</sequence>
<dbReference type="OrthoDB" id="5348365at2"/>
<dbReference type="GO" id="GO:0009279">
    <property type="term" value="C:cell outer membrane"/>
    <property type="evidence" value="ECO:0007669"/>
    <property type="project" value="UniProtKB-SubCell"/>
</dbReference>
<dbReference type="EMBL" id="VANU01000003">
    <property type="protein sequence ID" value="TLP38455.1"/>
    <property type="molecule type" value="Genomic_DNA"/>
</dbReference>
<dbReference type="SUPFAM" id="SSF56954">
    <property type="entry name" value="Outer membrane efflux proteins (OEP)"/>
    <property type="match status" value="1"/>
</dbReference>
<dbReference type="PANTHER" id="PTHR30026">
    <property type="entry name" value="OUTER MEMBRANE PROTEIN TOLC"/>
    <property type="match status" value="1"/>
</dbReference>
<keyword evidence="5" id="KW-0812">Transmembrane</keyword>
<evidence type="ECO:0000256" key="6">
    <source>
        <dbReference type="ARBA" id="ARBA00023136"/>
    </source>
</evidence>
<keyword evidence="7" id="KW-0998">Cell outer membrane</keyword>
<comment type="similarity">
    <text evidence="2">Belongs to the outer membrane factor (OMF) (TC 1.B.17) family.</text>
</comment>